<keyword evidence="3" id="KW-1003">Cell membrane</keyword>
<protein>
    <recommendedName>
        <fullName evidence="11">Branched-chain amino acid ABC transporter permease</fullName>
    </recommendedName>
</protein>
<evidence type="ECO:0008006" key="11">
    <source>
        <dbReference type="Google" id="ProtNLM"/>
    </source>
</evidence>
<proteinExistence type="inferred from homology"/>
<evidence type="ECO:0000256" key="6">
    <source>
        <dbReference type="ARBA" id="ARBA00022989"/>
    </source>
</evidence>
<keyword evidence="2" id="KW-0813">Transport</keyword>
<evidence type="ECO:0000256" key="3">
    <source>
        <dbReference type="ARBA" id="ARBA00022475"/>
    </source>
</evidence>
<keyword evidence="6 9" id="KW-1133">Transmembrane helix</keyword>
<organism evidence="10">
    <name type="scientific">marine sediment metagenome</name>
    <dbReference type="NCBI Taxonomy" id="412755"/>
    <lineage>
        <taxon>unclassified sequences</taxon>
        <taxon>metagenomes</taxon>
        <taxon>ecological metagenomes</taxon>
    </lineage>
</organism>
<dbReference type="Pfam" id="PF02653">
    <property type="entry name" value="BPD_transp_2"/>
    <property type="match status" value="1"/>
</dbReference>
<evidence type="ECO:0000256" key="5">
    <source>
        <dbReference type="ARBA" id="ARBA00022970"/>
    </source>
</evidence>
<comment type="similarity">
    <text evidence="8">Belongs to the binding-protein-dependent transport system permease family. LivHM subfamily.</text>
</comment>
<evidence type="ECO:0000256" key="4">
    <source>
        <dbReference type="ARBA" id="ARBA00022692"/>
    </source>
</evidence>
<feature type="transmembrane region" description="Helical" evidence="9">
    <location>
        <begin position="21"/>
        <end position="46"/>
    </location>
</feature>
<dbReference type="AlphaFoldDB" id="X1FRD7"/>
<keyword evidence="5" id="KW-0029">Amino-acid transport</keyword>
<evidence type="ECO:0000256" key="7">
    <source>
        <dbReference type="ARBA" id="ARBA00023136"/>
    </source>
</evidence>
<evidence type="ECO:0000256" key="2">
    <source>
        <dbReference type="ARBA" id="ARBA00022448"/>
    </source>
</evidence>
<dbReference type="PANTHER" id="PTHR11795">
    <property type="entry name" value="BRANCHED-CHAIN AMINO ACID TRANSPORT SYSTEM PERMEASE PROTEIN LIVH"/>
    <property type="match status" value="1"/>
</dbReference>
<evidence type="ECO:0000256" key="9">
    <source>
        <dbReference type="SAM" id="Phobius"/>
    </source>
</evidence>
<reference evidence="10" key="1">
    <citation type="journal article" date="2014" name="Front. Microbiol.">
        <title>High frequency of phylogenetically diverse reductive dehalogenase-homologous genes in deep subseafloor sedimentary metagenomes.</title>
        <authorList>
            <person name="Kawai M."/>
            <person name="Futagami T."/>
            <person name="Toyoda A."/>
            <person name="Takaki Y."/>
            <person name="Nishi S."/>
            <person name="Hori S."/>
            <person name="Arai W."/>
            <person name="Tsubouchi T."/>
            <person name="Morono Y."/>
            <person name="Uchiyama I."/>
            <person name="Ito T."/>
            <person name="Fujiyama A."/>
            <person name="Inagaki F."/>
            <person name="Takami H."/>
        </authorList>
    </citation>
    <scope>NUCLEOTIDE SEQUENCE</scope>
    <source>
        <strain evidence="10">Expedition CK06-06</strain>
    </source>
</reference>
<dbReference type="InterPro" id="IPR052157">
    <property type="entry name" value="BCAA_transport_permease"/>
</dbReference>
<evidence type="ECO:0000256" key="1">
    <source>
        <dbReference type="ARBA" id="ARBA00004651"/>
    </source>
</evidence>
<feature type="transmembrane region" description="Helical" evidence="9">
    <location>
        <begin position="58"/>
        <end position="83"/>
    </location>
</feature>
<keyword evidence="4 9" id="KW-0812">Transmembrane</keyword>
<dbReference type="GO" id="GO:0022857">
    <property type="term" value="F:transmembrane transporter activity"/>
    <property type="evidence" value="ECO:0007669"/>
    <property type="project" value="InterPro"/>
</dbReference>
<sequence length="112" mass="11663">MRSVADNQPAAMSLGVHVRRVFALSWAIAALVCAMSGIVLGIMNGINVHEVSAIGLKVFPVVILGGLDSIGGAILGGLIIGLLETFTAGYISPGLREVVPYIVLILILMIRP</sequence>
<feature type="transmembrane region" description="Helical" evidence="9">
    <location>
        <begin position="95"/>
        <end position="111"/>
    </location>
</feature>
<accession>X1FRD7</accession>
<dbReference type="EMBL" id="BARU01020312">
    <property type="protein sequence ID" value="GAH48246.1"/>
    <property type="molecule type" value="Genomic_DNA"/>
</dbReference>
<evidence type="ECO:0000256" key="8">
    <source>
        <dbReference type="ARBA" id="ARBA00037998"/>
    </source>
</evidence>
<evidence type="ECO:0000313" key="10">
    <source>
        <dbReference type="EMBL" id="GAH48246.1"/>
    </source>
</evidence>
<name>X1FRD7_9ZZZZ</name>
<gene>
    <name evidence="10" type="ORF">S03H2_33379</name>
</gene>
<feature type="non-terminal residue" evidence="10">
    <location>
        <position position="112"/>
    </location>
</feature>
<comment type="caution">
    <text evidence="10">The sequence shown here is derived from an EMBL/GenBank/DDBJ whole genome shotgun (WGS) entry which is preliminary data.</text>
</comment>
<keyword evidence="7 9" id="KW-0472">Membrane</keyword>
<dbReference type="GO" id="GO:0006865">
    <property type="term" value="P:amino acid transport"/>
    <property type="evidence" value="ECO:0007669"/>
    <property type="project" value="UniProtKB-KW"/>
</dbReference>
<dbReference type="GO" id="GO:0005886">
    <property type="term" value="C:plasma membrane"/>
    <property type="evidence" value="ECO:0007669"/>
    <property type="project" value="UniProtKB-SubCell"/>
</dbReference>
<comment type="subcellular location">
    <subcellularLocation>
        <location evidence="1">Cell membrane</location>
        <topology evidence="1">Multi-pass membrane protein</topology>
    </subcellularLocation>
</comment>
<dbReference type="InterPro" id="IPR001851">
    <property type="entry name" value="ABC_transp_permease"/>
</dbReference>
<dbReference type="PANTHER" id="PTHR11795:SF451">
    <property type="entry name" value="ABC TRANSPORTER PERMEASE PROTEIN"/>
    <property type="match status" value="1"/>
</dbReference>